<dbReference type="CDD" id="cd06071">
    <property type="entry name" value="Beach"/>
    <property type="match status" value="1"/>
</dbReference>
<dbReference type="SUPFAM" id="SSF49899">
    <property type="entry name" value="Concanavalin A-like lectins/glucanases"/>
    <property type="match status" value="1"/>
</dbReference>
<evidence type="ECO:0000259" key="4">
    <source>
        <dbReference type="PROSITE" id="PS50197"/>
    </source>
</evidence>
<dbReference type="Gene3D" id="1.10.1540.10">
    <property type="entry name" value="BEACH domain"/>
    <property type="match status" value="1"/>
</dbReference>
<evidence type="ECO:0000313" key="6">
    <source>
        <dbReference type="EMBL" id="OWZ15666.1"/>
    </source>
</evidence>
<dbReference type="InterPro" id="IPR023362">
    <property type="entry name" value="PH-BEACH_dom"/>
</dbReference>
<evidence type="ECO:0000256" key="3">
    <source>
        <dbReference type="SAM" id="MobiDB-lite"/>
    </source>
</evidence>
<name>A0A225WD64_9STRA</name>
<dbReference type="InterPro" id="IPR046851">
    <property type="entry name" value="NBCH_WD40"/>
</dbReference>
<comment type="caution">
    <text evidence="6">The sequence shown here is derived from an EMBL/GenBank/DDBJ whole genome shotgun (WGS) entry which is preliminary data.</text>
</comment>
<feature type="compositionally biased region" description="Low complexity" evidence="3">
    <location>
        <begin position="2183"/>
        <end position="2192"/>
    </location>
</feature>
<proteinExistence type="predicted"/>
<gene>
    <name evidence="6" type="ORF">PHMEG_00010648</name>
</gene>
<dbReference type="Pfam" id="PF02138">
    <property type="entry name" value="Beach"/>
    <property type="match status" value="1"/>
</dbReference>
<feature type="region of interest" description="Disordered" evidence="3">
    <location>
        <begin position="812"/>
        <end position="893"/>
    </location>
</feature>
<protein>
    <submittedName>
        <fullName evidence="6">Uncharacterized protein</fullName>
    </submittedName>
</protein>
<evidence type="ECO:0000256" key="1">
    <source>
        <dbReference type="ARBA" id="ARBA00022574"/>
    </source>
</evidence>
<feature type="region of interest" description="Disordered" evidence="3">
    <location>
        <begin position="699"/>
        <end position="767"/>
    </location>
</feature>
<reference evidence="7" key="1">
    <citation type="submission" date="2017-03" db="EMBL/GenBank/DDBJ databases">
        <title>Phytopthora megakarya and P. palmivora, two closely related causual agents of cacao black pod achieved similar genome size and gene model numbers by different mechanisms.</title>
        <authorList>
            <person name="Ali S."/>
            <person name="Shao J."/>
            <person name="Larry D.J."/>
            <person name="Kronmiller B."/>
            <person name="Shen D."/>
            <person name="Strem M.D."/>
            <person name="Melnick R.L."/>
            <person name="Guiltinan M.J."/>
            <person name="Tyler B.M."/>
            <person name="Meinhardt L.W."/>
            <person name="Bailey B.A."/>
        </authorList>
    </citation>
    <scope>NUCLEOTIDE SEQUENCE [LARGE SCALE GENOMIC DNA]</scope>
    <source>
        <strain evidence="7">zdho120</strain>
    </source>
</reference>
<dbReference type="Proteomes" id="UP000198211">
    <property type="component" value="Unassembled WGS sequence"/>
</dbReference>
<dbReference type="Gene3D" id="2.30.29.30">
    <property type="entry name" value="Pleckstrin-homology domain (PH domain)/Phosphotyrosine-binding domain (PTB)"/>
    <property type="match status" value="1"/>
</dbReference>
<dbReference type="PROSITE" id="PS51335">
    <property type="entry name" value="ELMO"/>
    <property type="match status" value="1"/>
</dbReference>
<dbReference type="InterPro" id="IPR050865">
    <property type="entry name" value="BEACH_Domain"/>
</dbReference>
<dbReference type="SMART" id="SM00320">
    <property type="entry name" value="WD40"/>
    <property type="match status" value="3"/>
</dbReference>
<feature type="compositionally biased region" description="Polar residues" evidence="3">
    <location>
        <begin position="706"/>
        <end position="719"/>
    </location>
</feature>
<dbReference type="InterPro" id="IPR006816">
    <property type="entry name" value="ELMO_dom"/>
</dbReference>
<dbReference type="InterPro" id="IPR013320">
    <property type="entry name" value="ConA-like_dom_sf"/>
</dbReference>
<dbReference type="Pfam" id="PF04727">
    <property type="entry name" value="ELMO_CED12"/>
    <property type="match status" value="1"/>
</dbReference>
<dbReference type="SUPFAM" id="SSF50978">
    <property type="entry name" value="WD40 repeat-like"/>
    <property type="match status" value="1"/>
</dbReference>
<feature type="region of interest" description="Disordered" evidence="3">
    <location>
        <begin position="648"/>
        <end position="687"/>
    </location>
</feature>
<dbReference type="SUPFAM" id="SSF81837">
    <property type="entry name" value="BEACH domain"/>
    <property type="match status" value="1"/>
</dbReference>
<dbReference type="STRING" id="4795.A0A225WD64"/>
<dbReference type="OrthoDB" id="67155at2759"/>
<organism evidence="6 7">
    <name type="scientific">Phytophthora megakarya</name>
    <dbReference type="NCBI Taxonomy" id="4795"/>
    <lineage>
        <taxon>Eukaryota</taxon>
        <taxon>Sar</taxon>
        <taxon>Stramenopiles</taxon>
        <taxon>Oomycota</taxon>
        <taxon>Peronosporomycetes</taxon>
        <taxon>Peronosporales</taxon>
        <taxon>Peronosporaceae</taxon>
        <taxon>Phytophthora</taxon>
    </lineage>
</organism>
<feature type="domain" description="ELMO" evidence="5">
    <location>
        <begin position="1907"/>
        <end position="2064"/>
    </location>
</feature>
<evidence type="ECO:0000313" key="7">
    <source>
        <dbReference type="Proteomes" id="UP000198211"/>
    </source>
</evidence>
<feature type="compositionally biased region" description="Acidic residues" evidence="3">
    <location>
        <begin position="676"/>
        <end position="685"/>
    </location>
</feature>
<dbReference type="SUPFAM" id="SSF50729">
    <property type="entry name" value="PH domain-like"/>
    <property type="match status" value="1"/>
</dbReference>
<feature type="region of interest" description="Disordered" evidence="3">
    <location>
        <begin position="2119"/>
        <end position="2192"/>
    </location>
</feature>
<dbReference type="PROSITE" id="PS50197">
    <property type="entry name" value="BEACH"/>
    <property type="match status" value="1"/>
</dbReference>
<dbReference type="Gene3D" id="2.130.10.10">
    <property type="entry name" value="YVTN repeat-like/Quinoprotein amine dehydrogenase"/>
    <property type="match status" value="1"/>
</dbReference>
<feature type="compositionally biased region" description="Polar residues" evidence="3">
    <location>
        <begin position="823"/>
        <end position="841"/>
    </location>
</feature>
<sequence length="2192" mass="241778">MELMEAQDAVSVFLRELLGGKEYSEAEATRLQIRRPSRLKTLFTGIIGVIDESEQIRALEALVSLVRSSCGNVEACSTAGLQREILGFLSERGLFADQSIPHTVLKKLLRVFLYLAYHSVTIDDIQAMLAVFRSMRMVHEEPDDQAVSYYLSTLEMIARDSFGPASFFDLNGEFSGLLMPVLPAFPNNGYTFCAWIKFEFLPEEVAPLFTFCAPLFTFCGKTGVGIMCSFLRSSLMITSFDKRKNDGHVEVPDLVTPGRWHFLCITHTHRQFRGSKLDVYLNSELRQSVRLAYPNTALMAPVVKAYLAMRESNGSNSLRVLLGPTALFGQALPASIINNIRSVDEYDALVFQFNSYISSSSTSSGGGVSVTEKDMKALDGKTAAFDALIDENVLTTATIWHDNMMSAFLGLEPDEVRVNALYSIITQDDVDFVRGLLALHGDGDRKKQGGVSASCFNHMSSRMKLALVELMSVYQPSGCVDFITLMSYDVISSMICLEVKTNEMAWFLLQDPFTTLSRFITSTEELETVVVSLLKTTLDKMNEMLSAEMNLRINEERVKAKDIDDWMKLRVLAKWGVRHVWGVKDEAVMNAVDDDGTIIGLWGDNEFWRVDIYTSTSSLKQEMANSMVEELAMPPVDSIVVDDTALAASGDSADPPFEDDEDDDEAHTVSSGGDGEGSEAADSEDSGYVGLAQRISDVGYLDDDSSPTARDANSNSGTPPRSMLRDRMHSSDSVGEVVDASSHQDVIGHSLDPVSTGPLAPPPPEVSDNVTAISTDDSSIRDRRAVSVDVATTVKSAKGRIGTISTRFSSGIKRLASARPPTLSGSTSAEMNDSHRSLSNVSEEDGNTQEPQDSVSPDTTGEEGSATGNNEPTKPSSPTAPNSSGSSRLMKKSSKDQWKTLGAAYRTKAYLVLPSGVLVHGVLRIGAATIVFEGERVVTLRGIAEAFKSNEDGGFATRQLNAQRLHEAYVSQLKRRVWGVRVIRVIHRRRFLMEGQNGLEIYFVDGSSCFFGLENYAEADLVYATLKERKPPCLAKWGKRLLTAERMFSKSKWTDMWVRREISNFEYLMALNASAGRSYNDPSQYPIFPWVIKDYESAELRLDDEDIYRDLRRPIGAQSPEAIQRARATYEGWDPKTPIPAFHYANTYSHMQSVLYFLIRLAPFTGAVLGSEEQQFHHKTADEPTFDSMPDAFRMCTTDERHMFELTPEFFYLPELFSSARNKTLTRHFTPGQNVSATVGLARDVALPPWAASPYDFVRLHRLALESDFVSNNLHHWIDLIFGNKQNGSLAVDALNSYHIACYPERLDLSTSSDGVRAKLVQRGTVPIQLFRKPHPARMTQDESLEARYPASHTSHSMALLSSRRQVRRHDLPSKHTAAVKSVRFSNALNHAVALTALTGSTPGLGSGTGMGAHSTGSNDHGVVVYTTDSDGVVLAKRYLNSVPDTVRSCPFSMVDVDQWWKLPAGCLVNEGVVFYEQMISCGYWDGSWRIHWAADGELLQRIAFHKKPILCMARSEDDFTGDLALAFGSEDCTVSVWALSKLSASRSRRLFLKKELPVGGLPWVLLVGHTSPVVAVALNVDLDVVVSASKDNMLLLHSLRGSTPLHALALTPGPMETSAVAHMVISAQGATLVHSITTHKTQRSGRYSRANSLFSDDKARLTVGETGSGSMVAGALSSSGYVAEQYQQRNDGSEQQSELYVVSINGHVVSHDRLVVRGEGEEPPEGDDEKPSVPHLLLERGVLFTRSGEYLITACAGSDAAIEVRDAGMPGSVVRRIECKRPGAELTSLSMGQDERCIVCGYADGAVVAYALHFGVADGCKSLVGLDKQARERERAALAQATKRDLLRNKRREELLPAFMRGNGGAEGNTLWSRQGKSGMPDEPYFTHMQERFTLLKQNCVSGDEKYEEMIQALWKPSQELQFERVGESWSRLGFQRPDPTTDFRAGGMLSLDCLVYFASHYTSQAVRMVTNQVPGSHDHTYPWGPAGINVTCMVARLFWKFDGELVREQQTNWPLFYDSEAFHLLFSEVFVLFDYLWNEMNANYGNFSMVIQATSDRIMDVLEEAQGDINVVLMDLRSQSVSTPSGKQRRASSRSMEDFLTTINTNITDASAAVNEGLATPDGTSTPPSKSPRTSWSFANRDSPQPAPVATTDALIPDVNDPFAGNDIRGLEKPPSPPPVQSDDPFACLM</sequence>
<dbReference type="Pfam" id="PF20426">
    <property type="entry name" value="NBCH_WD40"/>
    <property type="match status" value="1"/>
</dbReference>
<dbReference type="InterPro" id="IPR000409">
    <property type="entry name" value="BEACH_dom"/>
</dbReference>
<feature type="domain" description="BEACH" evidence="4">
    <location>
        <begin position="1042"/>
        <end position="1338"/>
    </location>
</feature>
<dbReference type="InterPro" id="IPR036322">
    <property type="entry name" value="WD40_repeat_dom_sf"/>
</dbReference>
<evidence type="ECO:0000259" key="5">
    <source>
        <dbReference type="PROSITE" id="PS51335"/>
    </source>
</evidence>
<dbReference type="Pfam" id="PF14844">
    <property type="entry name" value="PH_BEACH"/>
    <property type="match status" value="1"/>
</dbReference>
<dbReference type="PANTHER" id="PTHR13743">
    <property type="entry name" value="BEIGE/BEACH-RELATED"/>
    <property type="match status" value="1"/>
</dbReference>
<feature type="compositionally biased region" description="Polar residues" evidence="3">
    <location>
        <begin position="848"/>
        <end position="859"/>
    </location>
</feature>
<keyword evidence="2" id="KW-0677">Repeat</keyword>
<dbReference type="InterPro" id="IPR011993">
    <property type="entry name" value="PH-like_dom_sf"/>
</dbReference>
<feature type="compositionally biased region" description="Low complexity" evidence="3">
    <location>
        <begin position="876"/>
        <end position="888"/>
    </location>
</feature>
<evidence type="ECO:0000256" key="2">
    <source>
        <dbReference type="ARBA" id="ARBA00022737"/>
    </source>
</evidence>
<dbReference type="EMBL" id="NBNE01001077">
    <property type="protein sequence ID" value="OWZ15666.1"/>
    <property type="molecule type" value="Genomic_DNA"/>
</dbReference>
<dbReference type="InterPro" id="IPR036372">
    <property type="entry name" value="BEACH_dom_sf"/>
</dbReference>
<feature type="compositionally biased region" description="Low complexity" evidence="3">
    <location>
        <begin position="2126"/>
        <end position="2139"/>
    </location>
</feature>
<keyword evidence="7" id="KW-1185">Reference proteome</keyword>
<dbReference type="InterPro" id="IPR001680">
    <property type="entry name" value="WD40_rpt"/>
</dbReference>
<keyword evidence="1" id="KW-0853">WD repeat</keyword>
<dbReference type="InterPro" id="IPR015943">
    <property type="entry name" value="WD40/YVTN_repeat-like_dom_sf"/>
</dbReference>
<feature type="compositionally biased region" description="Acidic residues" evidence="3">
    <location>
        <begin position="656"/>
        <end position="665"/>
    </location>
</feature>
<accession>A0A225WD64</accession>
<dbReference type="PANTHER" id="PTHR13743:SF163">
    <property type="entry name" value="BEACH DOMAIN-CONTAINING PROTEIN"/>
    <property type="match status" value="1"/>
</dbReference>
<dbReference type="SMART" id="SM01026">
    <property type="entry name" value="Beach"/>
    <property type="match status" value="1"/>
</dbReference>